<gene>
    <name evidence="2" type="primary">ompW</name>
    <name evidence="2" type="ORF">GLIP_3756</name>
</gene>
<sequence length="216" mass="23217">MKKHTILIAAAIALATTNVSAFTSGDMILRAGITHVAPDESSSNVFIGSTDVGVGVNVDNNSQLGLNFAYFLSPNWAIEILAATPFEHDIGLNTVGPLGSTKHLPPTVSANYHFLDANSAFQPYVGVGINYTIFFSEDFTAANQEAGFSDLQLDDSVGLAAQVGFDYMLDKHWFVNASARYIDINTEANFENNGTAGVVDVDIDPYVYSLTIGYKF</sequence>
<dbReference type="PANTHER" id="PTHR36920">
    <property type="match status" value="1"/>
</dbReference>
<dbReference type="Gene3D" id="2.40.160.20">
    <property type="match status" value="1"/>
</dbReference>
<dbReference type="OrthoDB" id="9807574at2"/>
<dbReference type="RefSeq" id="WP_008846169.1">
    <property type="nucleotide sequence ID" value="NZ_BAEN01000068.1"/>
</dbReference>
<dbReference type="STRING" id="1127673.GLIP_3756"/>
<name>K6YDY7_9ALTE</name>
<keyword evidence="1" id="KW-0732">Signal</keyword>
<evidence type="ECO:0000313" key="3">
    <source>
        <dbReference type="Proteomes" id="UP000006334"/>
    </source>
</evidence>
<accession>K6YDY7</accession>
<dbReference type="InterPro" id="IPR011250">
    <property type="entry name" value="OMP/PagP_B-barrel"/>
</dbReference>
<evidence type="ECO:0000256" key="1">
    <source>
        <dbReference type="SAM" id="SignalP"/>
    </source>
</evidence>
<dbReference type="SUPFAM" id="SSF56925">
    <property type="entry name" value="OMPA-like"/>
    <property type="match status" value="1"/>
</dbReference>
<dbReference type="eggNOG" id="COG3047">
    <property type="taxonomic scope" value="Bacteria"/>
</dbReference>
<evidence type="ECO:0000313" key="2">
    <source>
        <dbReference type="EMBL" id="GAC16367.1"/>
    </source>
</evidence>
<dbReference type="Pfam" id="PF03922">
    <property type="entry name" value="OmpW"/>
    <property type="match status" value="1"/>
</dbReference>
<dbReference type="InterPro" id="IPR005618">
    <property type="entry name" value="OMPW"/>
</dbReference>
<feature type="signal peptide" evidence="1">
    <location>
        <begin position="1"/>
        <end position="21"/>
    </location>
</feature>
<dbReference type="AlphaFoldDB" id="K6YDY7"/>
<organism evidence="2 3">
    <name type="scientific">Aliiglaciecola lipolytica E3</name>
    <dbReference type="NCBI Taxonomy" id="1127673"/>
    <lineage>
        <taxon>Bacteria</taxon>
        <taxon>Pseudomonadati</taxon>
        <taxon>Pseudomonadota</taxon>
        <taxon>Gammaproteobacteria</taxon>
        <taxon>Alteromonadales</taxon>
        <taxon>Alteromonadaceae</taxon>
        <taxon>Aliiglaciecola</taxon>
    </lineage>
</organism>
<dbReference type="GO" id="GO:0019867">
    <property type="term" value="C:outer membrane"/>
    <property type="evidence" value="ECO:0007669"/>
    <property type="project" value="InterPro"/>
</dbReference>
<protein>
    <submittedName>
        <fullName evidence="2">Outer membrane protein</fullName>
    </submittedName>
</protein>
<dbReference type="PANTHER" id="PTHR36920:SF1">
    <property type="entry name" value="OUTER MEMBRANE PROTEIN W"/>
    <property type="match status" value="1"/>
</dbReference>
<reference evidence="2 3" key="1">
    <citation type="journal article" date="2017" name="Antonie Van Leeuwenhoek">
        <title>Rhizobium rhizosphaerae sp. nov., a novel species isolated from rice rhizosphere.</title>
        <authorList>
            <person name="Zhao J.J."/>
            <person name="Zhang J."/>
            <person name="Zhang R.J."/>
            <person name="Zhang C.W."/>
            <person name="Yin H.Q."/>
            <person name="Zhang X.X."/>
        </authorList>
    </citation>
    <scope>NUCLEOTIDE SEQUENCE [LARGE SCALE GENOMIC DNA]</scope>
    <source>
        <strain evidence="2 3">E3</strain>
    </source>
</reference>
<proteinExistence type="predicted"/>
<feature type="chain" id="PRO_5003897201" evidence="1">
    <location>
        <begin position="22"/>
        <end position="216"/>
    </location>
</feature>
<dbReference type="GO" id="GO:0055085">
    <property type="term" value="P:transmembrane transport"/>
    <property type="evidence" value="ECO:0007669"/>
    <property type="project" value="TreeGrafter"/>
</dbReference>
<comment type="caution">
    <text evidence="2">The sequence shown here is derived from an EMBL/GenBank/DDBJ whole genome shotgun (WGS) entry which is preliminary data.</text>
</comment>
<dbReference type="Proteomes" id="UP000006334">
    <property type="component" value="Unassembled WGS sequence"/>
</dbReference>
<dbReference type="EMBL" id="BAEN01000068">
    <property type="protein sequence ID" value="GAC16367.1"/>
    <property type="molecule type" value="Genomic_DNA"/>
</dbReference>
<keyword evidence="3" id="KW-1185">Reference proteome</keyword>